<gene>
    <name evidence="3" type="ORF">BDZ90DRAFT_234912</name>
</gene>
<evidence type="ECO:0000256" key="1">
    <source>
        <dbReference type="ARBA" id="ARBA00009003"/>
    </source>
</evidence>
<dbReference type="GeneID" id="37029012"/>
<dbReference type="AlphaFoldDB" id="A0A316UHG3"/>
<dbReference type="InterPro" id="IPR029044">
    <property type="entry name" value="Nucleotide-diphossugar_trans"/>
</dbReference>
<feature type="signal peptide" evidence="2">
    <location>
        <begin position="1"/>
        <end position="28"/>
    </location>
</feature>
<comment type="similarity">
    <text evidence="1">Belongs to the glycosyltransferase 32 family.</text>
</comment>
<evidence type="ECO:0000313" key="4">
    <source>
        <dbReference type="Proteomes" id="UP000245884"/>
    </source>
</evidence>
<dbReference type="Proteomes" id="UP000245884">
    <property type="component" value="Unassembled WGS sequence"/>
</dbReference>
<evidence type="ECO:0000313" key="3">
    <source>
        <dbReference type="EMBL" id="PWN24640.1"/>
    </source>
</evidence>
<dbReference type="SUPFAM" id="SSF53448">
    <property type="entry name" value="Nucleotide-diphospho-sugar transferases"/>
    <property type="match status" value="1"/>
</dbReference>
<dbReference type="STRING" id="1569628.A0A316UHG3"/>
<keyword evidence="2" id="KW-0732">Signal</keyword>
<feature type="chain" id="PRO_5016433237" description="Glycosyl transferase" evidence="2">
    <location>
        <begin position="29"/>
        <end position="377"/>
    </location>
</feature>
<dbReference type="PANTHER" id="PTHR46830:SF2">
    <property type="entry name" value="ALPHA-1,4-N-ACETYLGLUCOSAMINYLTRANSFERASE"/>
    <property type="match status" value="1"/>
</dbReference>
<dbReference type="Gene3D" id="3.90.550.20">
    <property type="match status" value="1"/>
</dbReference>
<dbReference type="PANTHER" id="PTHR46830">
    <property type="entry name" value="TRANSFERASE, PUTATIVE-RELATED"/>
    <property type="match status" value="1"/>
</dbReference>
<keyword evidence="4" id="KW-1185">Reference proteome</keyword>
<accession>A0A316UHG3</accession>
<dbReference type="EMBL" id="KZ819680">
    <property type="protein sequence ID" value="PWN24640.1"/>
    <property type="molecule type" value="Genomic_DNA"/>
</dbReference>
<reference evidence="3 4" key="1">
    <citation type="journal article" date="2018" name="Mol. Biol. Evol.">
        <title>Broad Genomic Sampling Reveals a Smut Pathogenic Ancestry of the Fungal Clade Ustilaginomycotina.</title>
        <authorList>
            <person name="Kijpornyongpan T."/>
            <person name="Mondo S.J."/>
            <person name="Barry K."/>
            <person name="Sandor L."/>
            <person name="Lee J."/>
            <person name="Lipzen A."/>
            <person name="Pangilinan J."/>
            <person name="LaButti K."/>
            <person name="Hainaut M."/>
            <person name="Henrissat B."/>
            <person name="Grigoriev I.V."/>
            <person name="Spatafora J.W."/>
            <person name="Aime M.C."/>
        </authorList>
    </citation>
    <scope>NUCLEOTIDE SEQUENCE [LARGE SCALE GENOMIC DNA]</scope>
    <source>
        <strain evidence="3 4">MCA 5214</strain>
    </source>
</reference>
<dbReference type="RefSeq" id="XP_025359252.1">
    <property type="nucleotide sequence ID" value="XM_025507189.1"/>
</dbReference>
<dbReference type="Pfam" id="PF04488">
    <property type="entry name" value="Gly_transf_sug"/>
    <property type="match status" value="1"/>
</dbReference>
<name>A0A316UHG3_9BASI</name>
<dbReference type="InterPro" id="IPR007577">
    <property type="entry name" value="GlycoTrfase_DXD_sugar-bd_CS"/>
</dbReference>
<proteinExistence type="inferred from homology"/>
<protein>
    <recommendedName>
        <fullName evidence="5">Glycosyl transferase</fullName>
    </recommendedName>
</protein>
<dbReference type="OrthoDB" id="409543at2759"/>
<organism evidence="3 4">
    <name type="scientific">Jaminaea rosea</name>
    <dbReference type="NCBI Taxonomy" id="1569628"/>
    <lineage>
        <taxon>Eukaryota</taxon>
        <taxon>Fungi</taxon>
        <taxon>Dikarya</taxon>
        <taxon>Basidiomycota</taxon>
        <taxon>Ustilaginomycotina</taxon>
        <taxon>Exobasidiomycetes</taxon>
        <taxon>Microstromatales</taxon>
        <taxon>Microstromatales incertae sedis</taxon>
        <taxon>Jaminaea</taxon>
    </lineage>
</organism>
<evidence type="ECO:0000256" key="2">
    <source>
        <dbReference type="SAM" id="SignalP"/>
    </source>
</evidence>
<evidence type="ECO:0008006" key="5">
    <source>
        <dbReference type="Google" id="ProtNLM"/>
    </source>
</evidence>
<sequence>MSLKRILSLLVGGLFALWTLSTILGGHGEIDRGHDVEAVPNTVHFVILGDKDHFKVNIVNWLAVWSAHHWMQPDAIYVHTNYDPSVISAARTNPSDAYTRSLFRIPSVRFNHVVAPHATSNGTAFTGGWAHSSDFIRTEVMAEHGGVYLDSDSFLLRDLEPLRTSGYKMIVGRQRWGAVNLAAMLSVPSSTLMKTYHKLMDKTYNGSWGGHSFELLTRLVEIFQHKPREVLLLPQEALFPLSWDASDLPALYQPVYNGPIPHIRYETDLGKAEEAFSWGDFHDEVKSPVIDWAKSYNVHGWLSGLFDTRYISVATRREWFGSETGDINLDYLIRRESNFANAVWPALRAAILQGVVEVSQEQKLAAITDAQLWPILS</sequence>